<keyword evidence="1" id="KW-0472">Membrane</keyword>
<dbReference type="HOGENOM" id="CLU_2038932_0_0_1"/>
<keyword evidence="1" id="KW-1133">Transmembrane helix</keyword>
<name>A0A0C3EXU3_PILCF</name>
<protein>
    <submittedName>
        <fullName evidence="2">Uncharacterized protein</fullName>
    </submittedName>
</protein>
<reference evidence="3" key="2">
    <citation type="submission" date="2015-01" db="EMBL/GenBank/DDBJ databases">
        <title>Evolutionary Origins and Diversification of the Mycorrhizal Mutualists.</title>
        <authorList>
            <consortium name="DOE Joint Genome Institute"/>
            <consortium name="Mycorrhizal Genomics Consortium"/>
            <person name="Kohler A."/>
            <person name="Kuo A."/>
            <person name="Nagy L.G."/>
            <person name="Floudas D."/>
            <person name="Copeland A."/>
            <person name="Barry K.W."/>
            <person name="Cichocki N."/>
            <person name="Veneault-Fourrey C."/>
            <person name="LaButti K."/>
            <person name="Lindquist E.A."/>
            <person name="Lipzen A."/>
            <person name="Lundell T."/>
            <person name="Morin E."/>
            <person name="Murat C."/>
            <person name="Riley R."/>
            <person name="Ohm R."/>
            <person name="Sun H."/>
            <person name="Tunlid A."/>
            <person name="Henrissat B."/>
            <person name="Grigoriev I.V."/>
            <person name="Hibbett D.S."/>
            <person name="Martin F."/>
        </authorList>
    </citation>
    <scope>NUCLEOTIDE SEQUENCE [LARGE SCALE GENOMIC DNA]</scope>
    <source>
        <strain evidence="3">F 1598</strain>
    </source>
</reference>
<dbReference type="Proteomes" id="UP000054166">
    <property type="component" value="Unassembled WGS sequence"/>
</dbReference>
<organism evidence="2 3">
    <name type="scientific">Piloderma croceum (strain F 1598)</name>
    <dbReference type="NCBI Taxonomy" id="765440"/>
    <lineage>
        <taxon>Eukaryota</taxon>
        <taxon>Fungi</taxon>
        <taxon>Dikarya</taxon>
        <taxon>Basidiomycota</taxon>
        <taxon>Agaricomycotina</taxon>
        <taxon>Agaricomycetes</taxon>
        <taxon>Agaricomycetidae</taxon>
        <taxon>Atheliales</taxon>
        <taxon>Atheliaceae</taxon>
        <taxon>Piloderma</taxon>
    </lineage>
</organism>
<proteinExistence type="predicted"/>
<dbReference type="AlphaFoldDB" id="A0A0C3EXU3"/>
<gene>
    <name evidence="2" type="ORF">PILCRDRAFT_803339</name>
</gene>
<keyword evidence="1" id="KW-0812">Transmembrane</keyword>
<evidence type="ECO:0000313" key="2">
    <source>
        <dbReference type="EMBL" id="KIM72784.1"/>
    </source>
</evidence>
<keyword evidence="3" id="KW-1185">Reference proteome</keyword>
<dbReference type="EMBL" id="KN833107">
    <property type="protein sequence ID" value="KIM72784.1"/>
    <property type="molecule type" value="Genomic_DNA"/>
</dbReference>
<evidence type="ECO:0000256" key="1">
    <source>
        <dbReference type="SAM" id="Phobius"/>
    </source>
</evidence>
<accession>A0A0C3EXU3</accession>
<reference evidence="2 3" key="1">
    <citation type="submission" date="2014-04" db="EMBL/GenBank/DDBJ databases">
        <authorList>
            <consortium name="DOE Joint Genome Institute"/>
            <person name="Kuo A."/>
            <person name="Tarkka M."/>
            <person name="Buscot F."/>
            <person name="Kohler A."/>
            <person name="Nagy L.G."/>
            <person name="Floudas D."/>
            <person name="Copeland A."/>
            <person name="Barry K.W."/>
            <person name="Cichocki N."/>
            <person name="Veneault-Fourrey C."/>
            <person name="LaButti K."/>
            <person name="Lindquist E.A."/>
            <person name="Lipzen A."/>
            <person name="Lundell T."/>
            <person name="Morin E."/>
            <person name="Murat C."/>
            <person name="Sun H."/>
            <person name="Tunlid A."/>
            <person name="Henrissat B."/>
            <person name="Grigoriev I.V."/>
            <person name="Hibbett D.S."/>
            <person name="Martin F."/>
            <person name="Nordberg H.P."/>
            <person name="Cantor M.N."/>
            <person name="Hua S.X."/>
        </authorList>
    </citation>
    <scope>NUCLEOTIDE SEQUENCE [LARGE SCALE GENOMIC DNA]</scope>
    <source>
        <strain evidence="2 3">F 1598</strain>
    </source>
</reference>
<evidence type="ECO:0000313" key="3">
    <source>
        <dbReference type="Proteomes" id="UP000054166"/>
    </source>
</evidence>
<sequence length="121" mass="13702">MSPRIISGLHYWILVFYTKAFSQIVVTIYHSRAILSLRKSALQLTLMSWRSSGSYHRRTLKIAIPFNGGPAEERNSPVCHGMLEISSLFLGPLLLSSESFQADVTQYPYVERVCSLRQSGH</sequence>
<dbReference type="InParanoid" id="A0A0C3EXU3"/>
<feature type="transmembrane region" description="Helical" evidence="1">
    <location>
        <begin position="12"/>
        <end position="29"/>
    </location>
</feature>